<dbReference type="RefSeq" id="WP_014775761.1">
    <property type="nucleotide sequence ID" value="NC_018011.1"/>
</dbReference>
<evidence type="ECO:0000259" key="5">
    <source>
        <dbReference type="SMART" id="SM00470"/>
    </source>
</evidence>
<dbReference type="HOGENOM" id="CLU_024491_0_0_10"/>
<dbReference type="PANTHER" id="PTHR33375">
    <property type="entry name" value="CHROMOSOME-PARTITIONING PROTEIN PARB-RELATED"/>
    <property type="match status" value="1"/>
</dbReference>
<dbReference type="SUPFAM" id="SSF109709">
    <property type="entry name" value="KorB DNA-binding domain-like"/>
    <property type="match status" value="1"/>
</dbReference>
<dbReference type="GO" id="GO:0005694">
    <property type="term" value="C:chromosome"/>
    <property type="evidence" value="ECO:0007669"/>
    <property type="project" value="TreeGrafter"/>
</dbReference>
<dbReference type="Proteomes" id="UP000006052">
    <property type="component" value="Chromosome"/>
</dbReference>
<dbReference type="InterPro" id="IPR004437">
    <property type="entry name" value="ParB/RepB/Spo0J"/>
</dbReference>
<evidence type="ECO:0000256" key="3">
    <source>
        <dbReference type="SAM" id="Coils"/>
    </source>
</evidence>
<dbReference type="GO" id="GO:0007059">
    <property type="term" value="P:chromosome segregation"/>
    <property type="evidence" value="ECO:0007669"/>
    <property type="project" value="UniProtKB-KW"/>
</dbReference>
<dbReference type="SMART" id="SM00470">
    <property type="entry name" value="ParB"/>
    <property type="match status" value="1"/>
</dbReference>
<dbReference type="NCBIfam" id="TIGR00180">
    <property type="entry name" value="parB_part"/>
    <property type="match status" value="1"/>
</dbReference>
<keyword evidence="2" id="KW-0159">Chromosome partition</keyword>
<evidence type="ECO:0000313" key="6">
    <source>
        <dbReference type="EMBL" id="AFL78413.1"/>
    </source>
</evidence>
<proteinExistence type="inferred from homology"/>
<dbReference type="InterPro" id="IPR050336">
    <property type="entry name" value="Chromosome_partition/occlusion"/>
</dbReference>
<dbReference type="CDD" id="cd16393">
    <property type="entry name" value="SPO0J_N"/>
    <property type="match status" value="1"/>
</dbReference>
<dbReference type="eggNOG" id="COG1475">
    <property type="taxonomic scope" value="Bacteria"/>
</dbReference>
<dbReference type="SUPFAM" id="SSF110849">
    <property type="entry name" value="ParB/Sulfiredoxin"/>
    <property type="match status" value="1"/>
</dbReference>
<keyword evidence="3" id="KW-0175">Coiled coil</keyword>
<feature type="compositionally biased region" description="Acidic residues" evidence="4">
    <location>
        <begin position="629"/>
        <end position="660"/>
    </location>
</feature>
<name>I3YN45_ALIFI</name>
<sequence>MSKKINPAIAAAAETIAPEVALVATTAIAPFQAISMNLDISLIDPSPLNPRTIFSDEGIQELSDSIQKYGLQSEILVRPKNGRYELIFGERRLRASKKAGLTTIRAKCEDLSDSEAKIRAFIENLQRENLTPIEEGDAFVRLLDEPDMTVKRLCADLGKSEGYVRTRINLMKLIPEVVELLNNKEISLEIAKEFANYSKDIQQTVCKDHFKENGYFSWRGISAKEFSERLYSRYMTQLDNYSFDKTECNTCEFNTLQQKMLFSFCSDCGGCQKTSCLQAKNEAYMVKRSVDLITNDPRVHLMKTTTSNKAVVDQLTEMGHDISDLEKSVYNYDNGPRMPQKPDAEESGDADDYQCALEEYEKDLERFKERCTELEYSVTEGKVLKYAVIEDTDVKIYYEKVRAETTTQNGVTVTTVPVVPAKDLKQKDERNHEICITHITKELKKVLHCEKKDFPKTEITPREQQFFHYILLSKISDKHREILGLKTDYSSKTTERMKYAANLTDEQKTMLMRMTIMSYCDDMYEYNCKPDSANSAIITEFSTLHFPDQANPIIDRYKGIFEKRHVNLVKRIDAIEKQAENMRIQSMFEAGALWKMPDGTILNILTGEILDENVVFHALPDAEIPEYPIEEQPEGDFPEPDIEEPQTEDEPEGEYPDDPYEFIPFEDAAMKTGKGQKSKAKSKAKPKAKTMRISPKKTKLAA</sequence>
<dbReference type="InterPro" id="IPR036086">
    <property type="entry name" value="ParB/Sulfiredoxin_sf"/>
</dbReference>
<evidence type="ECO:0000313" key="7">
    <source>
        <dbReference type="Proteomes" id="UP000006052"/>
    </source>
</evidence>
<dbReference type="GO" id="GO:0003677">
    <property type="term" value="F:DNA binding"/>
    <property type="evidence" value="ECO:0007669"/>
    <property type="project" value="InterPro"/>
</dbReference>
<feature type="region of interest" description="Disordered" evidence="4">
    <location>
        <begin position="329"/>
        <end position="349"/>
    </location>
</feature>
<protein>
    <submittedName>
        <fullName evidence="6">ParB-like partition protein</fullName>
    </submittedName>
</protein>
<evidence type="ECO:0000256" key="4">
    <source>
        <dbReference type="SAM" id="MobiDB-lite"/>
    </source>
</evidence>
<reference evidence="7" key="1">
    <citation type="journal article" date="2013" name="Stand. Genomic Sci.">
        <title>Complete genome sequence of the bile-resistant pigment-producing anaerobe Alistipes finegoldii type strain (AHN2437(T)).</title>
        <authorList>
            <person name="Mavromatis K."/>
            <person name="Stackebrandt E."/>
            <person name="Munk C."/>
            <person name="Lapidus A."/>
            <person name="Nolan M."/>
            <person name="Lucas S."/>
            <person name="Hammon N."/>
            <person name="Deshpande S."/>
            <person name="Cheng J.F."/>
            <person name="Tapia R."/>
            <person name="Goodwin L.A."/>
            <person name="Pitluck S."/>
            <person name="Liolios K."/>
            <person name="Pagani I."/>
            <person name="Ivanova N."/>
            <person name="Mikhailova N."/>
            <person name="Huntemann M."/>
            <person name="Pati A."/>
            <person name="Chen A."/>
            <person name="Palaniappan K."/>
            <person name="Land M."/>
            <person name="Hauser L."/>
            <person name="Rohde M."/>
            <person name="Gronow S."/>
            <person name="Goker M."/>
            <person name="Detter J.C."/>
            <person name="Bristow J."/>
            <person name="Eisen J.A."/>
            <person name="Markowitz V."/>
            <person name="Hugenholtz P."/>
            <person name="Kyrpides N.C."/>
            <person name="Klenk H.P."/>
            <person name="Woyke T."/>
        </authorList>
    </citation>
    <scope>NUCLEOTIDE SEQUENCE</scope>
    <source>
        <strain evidence="7">DSM 17242 / JCM 16770 / AHN 2437 / CCUG 46020 / CIP 107999</strain>
    </source>
</reference>
<accession>I3YN45</accession>
<comment type="similarity">
    <text evidence="1">Belongs to the ParB family.</text>
</comment>
<feature type="coiled-coil region" evidence="3">
    <location>
        <begin position="350"/>
        <end position="377"/>
    </location>
</feature>
<evidence type="ECO:0000256" key="1">
    <source>
        <dbReference type="ARBA" id="ARBA00006295"/>
    </source>
</evidence>
<dbReference type="Pfam" id="PF02195">
    <property type="entry name" value="ParB_N"/>
    <property type="match status" value="1"/>
</dbReference>
<dbReference type="Gene3D" id="3.90.1530.30">
    <property type="match status" value="1"/>
</dbReference>
<dbReference type="Gene3D" id="1.10.10.2830">
    <property type="match status" value="1"/>
</dbReference>
<feature type="domain" description="ParB-like N-terminal" evidence="5">
    <location>
        <begin position="36"/>
        <end position="125"/>
    </location>
</feature>
<dbReference type="InterPro" id="IPR003115">
    <property type="entry name" value="ParB_N"/>
</dbReference>
<dbReference type="Pfam" id="PF17762">
    <property type="entry name" value="HTH_ParB"/>
    <property type="match status" value="1"/>
</dbReference>
<evidence type="ECO:0000256" key="2">
    <source>
        <dbReference type="ARBA" id="ARBA00022829"/>
    </source>
</evidence>
<feature type="compositionally biased region" description="Basic residues" evidence="4">
    <location>
        <begin position="674"/>
        <end position="702"/>
    </location>
</feature>
<dbReference type="PATRIC" id="fig|679935.3.peg.2049"/>
<organism evidence="6 7">
    <name type="scientific">Alistipes finegoldii (strain DSM 17242 / JCM 16770 / CCUG 46020 / CIP 107999 / KCTC 15236 / AHN 2437)</name>
    <dbReference type="NCBI Taxonomy" id="679935"/>
    <lineage>
        <taxon>Bacteria</taxon>
        <taxon>Pseudomonadati</taxon>
        <taxon>Bacteroidota</taxon>
        <taxon>Bacteroidia</taxon>
        <taxon>Bacteroidales</taxon>
        <taxon>Rikenellaceae</taxon>
        <taxon>Alistipes</taxon>
    </lineage>
</organism>
<dbReference type="PANTHER" id="PTHR33375:SF1">
    <property type="entry name" value="CHROMOSOME-PARTITIONING PROTEIN PARB-RELATED"/>
    <property type="match status" value="1"/>
</dbReference>
<dbReference type="AlphaFoldDB" id="I3YN45"/>
<dbReference type="KEGG" id="afd:Alfi_2121"/>
<gene>
    <name evidence="6" type="ordered locus">Alfi_2121</name>
</gene>
<feature type="region of interest" description="Disordered" evidence="4">
    <location>
        <begin position="629"/>
        <end position="702"/>
    </location>
</feature>
<dbReference type="InterPro" id="IPR041468">
    <property type="entry name" value="HTH_ParB/Spo0J"/>
</dbReference>
<dbReference type="EMBL" id="CP003274">
    <property type="protein sequence ID" value="AFL78413.1"/>
    <property type="molecule type" value="Genomic_DNA"/>
</dbReference>
<dbReference type="STRING" id="679935.Alfi_2121"/>